<keyword evidence="1" id="KW-0694">RNA-binding</keyword>
<evidence type="ECO:0000313" key="4">
    <source>
        <dbReference type="EMBL" id="CAG8594526.1"/>
    </source>
</evidence>
<dbReference type="GO" id="GO:0003723">
    <property type="term" value="F:RNA binding"/>
    <property type="evidence" value="ECO:0007669"/>
    <property type="project" value="UniProtKB-KW"/>
</dbReference>
<sequence length="510" mass="58121">MIVFSVISGAKNEDALCYLLEVDDEVRILLDCGWNDEFNVDALLLSHPDLSHLGAYPYAYGHFGLSCPVYATLPVVNMGRMCMYDVFQSKVNEAEFNTFALDTVDAAFERINTLKYSQPTSLGGKCKGITITAYAAGHSIGGTIWKIKKDTEEIVYAVDYNHKKESRPSLMITDAYNSLIIHPARKHRDAALFDSSARVLELAYLLDQHWAFYQVSYPLVLLTHQSYRTIQYAKSMLEWMSDAINRQYLRLCHRHKDLAKYPGPKVVLASNVSLETGFARELLLEWGTSESNALILTDRGPPNSLARKLYYEWDKIIPLEGIELLEYKSEQRKKHEREATQAALIAKSKSIIEDDETDESESEVGDTDIEELLSTQFDLYVRDATKYGGFFKQTQSYLMFPYTEKRKRYDDYGEIIQVDQFAKRIADGIRDDDDLNGGDKAEISSDRDETEKEDPTNSSSDSNVPTKYISYNQDIKFICKIRFIDLEGTNDGRSLKTIVPQVQPRKLVSN</sequence>
<keyword evidence="1" id="KW-0539">Nucleus</keyword>
<evidence type="ECO:0000256" key="1">
    <source>
        <dbReference type="RuleBase" id="RU365006"/>
    </source>
</evidence>
<comment type="subcellular location">
    <subcellularLocation>
        <location evidence="1">Nucleus</location>
    </subcellularLocation>
</comment>
<evidence type="ECO:0000259" key="3">
    <source>
        <dbReference type="SMART" id="SM01027"/>
    </source>
</evidence>
<feature type="compositionally biased region" description="Polar residues" evidence="2">
    <location>
        <begin position="456"/>
        <end position="465"/>
    </location>
</feature>
<dbReference type="EMBL" id="CAJVPK010001659">
    <property type="protein sequence ID" value="CAG8594526.1"/>
    <property type="molecule type" value="Genomic_DNA"/>
</dbReference>
<proteinExistence type="inferred from homology"/>
<dbReference type="SUPFAM" id="SSF56281">
    <property type="entry name" value="Metallo-hydrolase/oxidoreductase"/>
    <property type="match status" value="1"/>
</dbReference>
<dbReference type="InterPro" id="IPR027075">
    <property type="entry name" value="CPSF2"/>
</dbReference>
<dbReference type="InterPro" id="IPR022712">
    <property type="entry name" value="Beta_Casp"/>
</dbReference>
<feature type="region of interest" description="Disordered" evidence="2">
    <location>
        <begin position="432"/>
        <end position="465"/>
    </location>
</feature>
<dbReference type="CDD" id="cd16293">
    <property type="entry name" value="CPSF2-like_MBL-fold"/>
    <property type="match status" value="1"/>
</dbReference>
<dbReference type="InterPro" id="IPR001279">
    <property type="entry name" value="Metallo-B-lactamas"/>
</dbReference>
<dbReference type="Pfam" id="PF10996">
    <property type="entry name" value="Beta-Casp"/>
    <property type="match status" value="1"/>
</dbReference>
<keyword evidence="1" id="KW-0507">mRNA processing</keyword>
<reference evidence="4" key="1">
    <citation type="submission" date="2021-06" db="EMBL/GenBank/DDBJ databases">
        <authorList>
            <person name="Kallberg Y."/>
            <person name="Tangrot J."/>
            <person name="Rosling A."/>
        </authorList>
    </citation>
    <scope>NUCLEOTIDE SEQUENCE</scope>
    <source>
        <strain evidence="4">AZ414A</strain>
    </source>
</reference>
<dbReference type="PANTHER" id="PTHR45922">
    <property type="entry name" value="CLEAVAGE AND POLYADENYLATION SPECIFICITY FACTOR SUBUNIT 2"/>
    <property type="match status" value="1"/>
</dbReference>
<dbReference type="SMART" id="SM01027">
    <property type="entry name" value="Beta-Casp"/>
    <property type="match status" value="1"/>
</dbReference>
<dbReference type="Pfam" id="PF16661">
    <property type="entry name" value="Lactamase_B_6"/>
    <property type="match status" value="1"/>
</dbReference>
<organism evidence="4 5">
    <name type="scientific">Diversispora eburnea</name>
    <dbReference type="NCBI Taxonomy" id="1213867"/>
    <lineage>
        <taxon>Eukaryota</taxon>
        <taxon>Fungi</taxon>
        <taxon>Fungi incertae sedis</taxon>
        <taxon>Mucoromycota</taxon>
        <taxon>Glomeromycotina</taxon>
        <taxon>Glomeromycetes</taxon>
        <taxon>Diversisporales</taxon>
        <taxon>Diversisporaceae</taxon>
        <taxon>Diversispora</taxon>
    </lineage>
</organism>
<dbReference type="InterPro" id="IPR036866">
    <property type="entry name" value="RibonucZ/Hydroxyglut_hydro"/>
</dbReference>
<dbReference type="PANTHER" id="PTHR45922:SF1">
    <property type="entry name" value="CLEAVAGE AND POLYADENYLATION SPECIFICITY FACTOR SUBUNIT 2"/>
    <property type="match status" value="1"/>
</dbReference>
<evidence type="ECO:0000313" key="5">
    <source>
        <dbReference type="Proteomes" id="UP000789706"/>
    </source>
</evidence>
<feature type="domain" description="Beta-Casp" evidence="3">
    <location>
        <begin position="199"/>
        <end position="309"/>
    </location>
</feature>
<comment type="similarity">
    <text evidence="1">Belongs to the metallo-beta-lactamase superfamily. RNA-metabolizing metallo-beta-lactamase-like family. CPSF2/YSH1 subfamily.</text>
</comment>
<accession>A0A9N9GB65</accession>
<dbReference type="GO" id="GO:0006398">
    <property type="term" value="P:mRNA 3'-end processing by stem-loop binding and cleavage"/>
    <property type="evidence" value="ECO:0007669"/>
    <property type="project" value="InterPro"/>
</dbReference>
<protein>
    <recommendedName>
        <fullName evidence="1">Cleavage and polyadenylation specificity factor subunit 2</fullName>
    </recommendedName>
    <alternativeName>
        <fullName evidence="1">Cleavage and polyadenylation specificity factor 100 kDa subunit</fullName>
    </alternativeName>
</protein>
<dbReference type="OrthoDB" id="64353at2759"/>
<evidence type="ECO:0000256" key="2">
    <source>
        <dbReference type="SAM" id="MobiDB-lite"/>
    </source>
</evidence>
<dbReference type="Proteomes" id="UP000789706">
    <property type="component" value="Unassembled WGS sequence"/>
</dbReference>
<dbReference type="Gene3D" id="3.60.15.10">
    <property type="entry name" value="Ribonuclease Z/Hydroxyacylglutathione hydrolase-like"/>
    <property type="match status" value="1"/>
</dbReference>
<dbReference type="GO" id="GO:0005847">
    <property type="term" value="C:mRNA cleavage and polyadenylation specificity factor complex"/>
    <property type="evidence" value="ECO:0007669"/>
    <property type="project" value="InterPro"/>
</dbReference>
<gene>
    <name evidence="4" type="ORF">DEBURN_LOCUS9221</name>
</gene>
<name>A0A9N9GB65_9GLOM</name>
<dbReference type="AlphaFoldDB" id="A0A9N9GB65"/>
<keyword evidence="5" id="KW-1185">Reference proteome</keyword>
<dbReference type="InterPro" id="IPR035639">
    <property type="entry name" value="CPSF2_MBL"/>
</dbReference>
<comment type="caution">
    <text evidence="4">The sequence shown here is derived from an EMBL/GenBank/DDBJ whole genome shotgun (WGS) entry which is preliminary data.</text>
</comment>
<dbReference type="Gene3D" id="3.40.50.10890">
    <property type="match status" value="1"/>
</dbReference>
<feature type="compositionally biased region" description="Basic and acidic residues" evidence="2">
    <location>
        <begin position="437"/>
        <end position="455"/>
    </location>
</feature>
<feature type="non-terminal residue" evidence="4">
    <location>
        <position position="1"/>
    </location>
</feature>